<protein>
    <submittedName>
        <fullName evidence="2">Uncharacterized protein</fullName>
    </submittedName>
</protein>
<keyword evidence="3" id="KW-1185">Reference proteome</keyword>
<keyword evidence="1" id="KW-0812">Transmembrane</keyword>
<dbReference type="eggNOG" id="ENOG50302EP">
    <property type="taxonomic scope" value="Bacteria"/>
</dbReference>
<accession>A0A1N6HAZ2</accession>
<sequence length="148" mass="17396">MSEYSDQIFGYFETVPLWPFILFGILGIIALSVEVLNRKRRADAIHNFRYTIESELSGMYPKPVNWPVNINTYLCDRLPEMQENFEILRIFIPQDRLLSYNTAWNNYCDFCYSITDEKCVAAEQSSTEQDPKEVFHKLVSDLLQHTII</sequence>
<feature type="transmembrane region" description="Helical" evidence="1">
    <location>
        <begin position="17"/>
        <end position="36"/>
    </location>
</feature>
<keyword evidence="1" id="KW-0472">Membrane</keyword>
<keyword evidence="1" id="KW-1133">Transmembrane helix</keyword>
<dbReference type="RefSeq" id="WP_028462424.1">
    <property type="nucleotide sequence ID" value="NZ_FSRO01000001.1"/>
</dbReference>
<evidence type="ECO:0000256" key="1">
    <source>
        <dbReference type="SAM" id="Phobius"/>
    </source>
</evidence>
<organism evidence="2 3">
    <name type="scientific">Nitrosomonas cryotolerans ATCC 49181</name>
    <dbReference type="NCBI Taxonomy" id="1131553"/>
    <lineage>
        <taxon>Bacteria</taxon>
        <taxon>Pseudomonadati</taxon>
        <taxon>Pseudomonadota</taxon>
        <taxon>Betaproteobacteria</taxon>
        <taxon>Nitrosomonadales</taxon>
        <taxon>Nitrosomonadaceae</taxon>
        <taxon>Nitrosomonas</taxon>
    </lineage>
</organism>
<dbReference type="Proteomes" id="UP000185062">
    <property type="component" value="Unassembled WGS sequence"/>
</dbReference>
<dbReference type="AlphaFoldDB" id="A0A1N6HAZ2"/>
<name>A0A1N6HAZ2_9PROT</name>
<proteinExistence type="predicted"/>
<dbReference type="EMBL" id="FSRO01000001">
    <property type="protein sequence ID" value="SIO16839.1"/>
    <property type="molecule type" value="Genomic_DNA"/>
</dbReference>
<reference evidence="2 3" key="1">
    <citation type="submission" date="2016-12" db="EMBL/GenBank/DDBJ databases">
        <authorList>
            <person name="Song W.-J."/>
            <person name="Kurnit D.M."/>
        </authorList>
    </citation>
    <scope>NUCLEOTIDE SEQUENCE [LARGE SCALE GENOMIC DNA]</scope>
    <source>
        <strain evidence="2 3">ATCC 49181</strain>
    </source>
</reference>
<evidence type="ECO:0000313" key="3">
    <source>
        <dbReference type="Proteomes" id="UP000185062"/>
    </source>
</evidence>
<evidence type="ECO:0000313" key="2">
    <source>
        <dbReference type="EMBL" id="SIO16839.1"/>
    </source>
</evidence>
<gene>
    <name evidence="2" type="ORF">SAMN02743940_1101</name>
</gene>